<evidence type="ECO:0000256" key="1">
    <source>
        <dbReference type="SAM" id="Coils"/>
    </source>
</evidence>
<dbReference type="Proteomes" id="UP001162031">
    <property type="component" value="Unassembled WGS sequence"/>
</dbReference>
<evidence type="ECO:0000313" key="2">
    <source>
        <dbReference type="EMBL" id="CAI5742818.1"/>
    </source>
</evidence>
<dbReference type="EMBL" id="CANTFL010001477">
    <property type="protein sequence ID" value="CAI5742818.1"/>
    <property type="molecule type" value="Genomic_DNA"/>
</dbReference>
<feature type="coiled-coil region" evidence="1">
    <location>
        <begin position="37"/>
        <end position="89"/>
    </location>
</feature>
<keyword evidence="1" id="KW-0175">Coiled coil</keyword>
<name>A0AAV0V3F1_HYABA</name>
<reference evidence="2" key="1">
    <citation type="submission" date="2022-12" db="EMBL/GenBank/DDBJ databases">
        <authorList>
            <person name="Webb A."/>
        </authorList>
    </citation>
    <scope>NUCLEOTIDE SEQUENCE</scope>
    <source>
        <strain evidence="2">Hp1</strain>
    </source>
</reference>
<keyword evidence="3" id="KW-1185">Reference proteome</keyword>
<proteinExistence type="predicted"/>
<dbReference type="AlphaFoldDB" id="A0AAV0V3F1"/>
<accession>A0AAV0V3F1</accession>
<comment type="caution">
    <text evidence="2">The sequence shown here is derived from an EMBL/GenBank/DDBJ whole genome shotgun (WGS) entry which is preliminary data.</text>
</comment>
<protein>
    <recommendedName>
        <fullName evidence="4">BZIP domain-containing protein</fullName>
    </recommendedName>
</protein>
<gene>
    <name evidence="2" type="ORF">HBR001_LOCUS9173</name>
</gene>
<evidence type="ECO:0008006" key="4">
    <source>
        <dbReference type="Google" id="ProtNLM"/>
    </source>
</evidence>
<sequence>MNATEFDELRRKVQMQTASRRYRKRKKEISRHKTMRLQRLQVELSRLQDREAQMKKYQQHSVESLQQELEMHQDEVANLSCKVEAATSSERDWITAMSKYLHK</sequence>
<evidence type="ECO:0000313" key="3">
    <source>
        <dbReference type="Proteomes" id="UP001162031"/>
    </source>
</evidence>
<organism evidence="2 3">
    <name type="scientific">Hyaloperonospora brassicae</name>
    <name type="common">Brassica downy mildew</name>
    <name type="synonym">Peronospora brassicae</name>
    <dbReference type="NCBI Taxonomy" id="162125"/>
    <lineage>
        <taxon>Eukaryota</taxon>
        <taxon>Sar</taxon>
        <taxon>Stramenopiles</taxon>
        <taxon>Oomycota</taxon>
        <taxon>Peronosporomycetes</taxon>
        <taxon>Peronosporales</taxon>
        <taxon>Peronosporaceae</taxon>
        <taxon>Hyaloperonospora</taxon>
    </lineage>
</organism>